<feature type="compositionally biased region" description="Low complexity" evidence="1">
    <location>
        <begin position="87"/>
        <end position="97"/>
    </location>
</feature>
<reference evidence="2" key="1">
    <citation type="journal article" date="2023" name="IScience">
        <title>Live-bearing cockroach genome reveals convergent evolutionary mechanisms linked to viviparity in insects and beyond.</title>
        <authorList>
            <person name="Fouks B."/>
            <person name="Harrison M.C."/>
            <person name="Mikhailova A.A."/>
            <person name="Marchal E."/>
            <person name="English S."/>
            <person name="Carruthers M."/>
            <person name="Jennings E.C."/>
            <person name="Chiamaka E.L."/>
            <person name="Frigard R.A."/>
            <person name="Pippel M."/>
            <person name="Attardo G.M."/>
            <person name="Benoit J.B."/>
            <person name="Bornberg-Bauer E."/>
            <person name="Tobe S.S."/>
        </authorList>
    </citation>
    <scope>NUCLEOTIDE SEQUENCE</scope>
    <source>
        <strain evidence="2">Stay&amp;Tobe</strain>
    </source>
</reference>
<accession>A0AAD8EJ38</accession>
<feature type="region of interest" description="Disordered" evidence="1">
    <location>
        <begin position="1"/>
        <end position="26"/>
    </location>
</feature>
<dbReference type="Proteomes" id="UP001233999">
    <property type="component" value="Unassembled WGS sequence"/>
</dbReference>
<organism evidence="2 3">
    <name type="scientific">Diploptera punctata</name>
    <name type="common">Pacific beetle cockroach</name>
    <dbReference type="NCBI Taxonomy" id="6984"/>
    <lineage>
        <taxon>Eukaryota</taxon>
        <taxon>Metazoa</taxon>
        <taxon>Ecdysozoa</taxon>
        <taxon>Arthropoda</taxon>
        <taxon>Hexapoda</taxon>
        <taxon>Insecta</taxon>
        <taxon>Pterygota</taxon>
        <taxon>Neoptera</taxon>
        <taxon>Polyneoptera</taxon>
        <taxon>Dictyoptera</taxon>
        <taxon>Blattodea</taxon>
        <taxon>Blaberoidea</taxon>
        <taxon>Blaberidae</taxon>
        <taxon>Diplopterinae</taxon>
        <taxon>Diploptera</taxon>
    </lineage>
</organism>
<evidence type="ECO:0000313" key="2">
    <source>
        <dbReference type="EMBL" id="KAJ9592480.1"/>
    </source>
</evidence>
<proteinExistence type="predicted"/>
<reference evidence="2" key="2">
    <citation type="submission" date="2023-05" db="EMBL/GenBank/DDBJ databases">
        <authorList>
            <person name="Fouks B."/>
        </authorList>
    </citation>
    <scope>NUCLEOTIDE SEQUENCE</scope>
    <source>
        <strain evidence="2">Stay&amp;Tobe</strain>
        <tissue evidence="2">Testes</tissue>
    </source>
</reference>
<comment type="caution">
    <text evidence="2">The sequence shown here is derived from an EMBL/GenBank/DDBJ whole genome shotgun (WGS) entry which is preliminary data.</text>
</comment>
<evidence type="ECO:0000256" key="1">
    <source>
        <dbReference type="SAM" id="MobiDB-lite"/>
    </source>
</evidence>
<sequence length="110" mass="11976">MAESVTPVQKHMHRKPLQSGQKDRQIETISPFVEWSQLDSMVAARKDDDDDELIPNGGMVLDLTAELGGLVRGAPPLSEVNNASIESQQTTSTTSRQVGTPEAPKHKPDT</sequence>
<name>A0AAD8EJ38_DIPPU</name>
<keyword evidence="3" id="KW-1185">Reference proteome</keyword>
<dbReference type="AlphaFoldDB" id="A0AAD8EJ38"/>
<feature type="region of interest" description="Disordered" evidence="1">
    <location>
        <begin position="72"/>
        <end position="110"/>
    </location>
</feature>
<protein>
    <submittedName>
        <fullName evidence="2">Uncharacterized protein</fullName>
    </submittedName>
</protein>
<evidence type="ECO:0000313" key="3">
    <source>
        <dbReference type="Proteomes" id="UP001233999"/>
    </source>
</evidence>
<gene>
    <name evidence="2" type="ORF">L9F63_015896</name>
</gene>
<dbReference type="EMBL" id="JASPKZ010003835">
    <property type="protein sequence ID" value="KAJ9592480.1"/>
    <property type="molecule type" value="Genomic_DNA"/>
</dbReference>